<evidence type="ECO:0000256" key="1">
    <source>
        <dbReference type="SAM" id="Coils"/>
    </source>
</evidence>
<keyword evidence="3" id="KW-1185">Reference proteome</keyword>
<comment type="caution">
    <text evidence="2">The sequence shown here is derived from an EMBL/GenBank/DDBJ whole genome shotgun (WGS) entry which is preliminary data.</text>
</comment>
<reference evidence="3" key="1">
    <citation type="journal article" date="2019" name="Int. J. Syst. Evol. Microbiol.">
        <title>The Global Catalogue of Microorganisms (GCM) 10K type strain sequencing project: providing services to taxonomists for standard genome sequencing and annotation.</title>
        <authorList>
            <consortium name="The Broad Institute Genomics Platform"/>
            <consortium name="The Broad Institute Genome Sequencing Center for Infectious Disease"/>
            <person name="Wu L."/>
            <person name="Ma J."/>
        </authorList>
    </citation>
    <scope>NUCLEOTIDE SEQUENCE [LARGE SCALE GENOMIC DNA]</scope>
    <source>
        <strain evidence="3">CECT 8010</strain>
    </source>
</reference>
<protein>
    <recommendedName>
        <fullName evidence="4">50S ribosomal protein L29</fullName>
    </recommendedName>
</protein>
<dbReference type="Proteomes" id="UP001595906">
    <property type="component" value="Unassembled WGS sequence"/>
</dbReference>
<gene>
    <name evidence="2" type="ORF">ACFOW1_09635</name>
</gene>
<feature type="coiled-coil region" evidence="1">
    <location>
        <begin position="9"/>
        <end position="36"/>
    </location>
</feature>
<sequence>MTTNPQLTTDELLLEKNRLEREIQAMDNKMERATGYKRRLQYREKKLNLNTQLIKVKARILATTANL</sequence>
<name>A0ABV8PVY7_9BACT</name>
<evidence type="ECO:0000313" key="2">
    <source>
        <dbReference type="EMBL" id="MFC4232152.1"/>
    </source>
</evidence>
<keyword evidence="1" id="KW-0175">Coiled coil</keyword>
<accession>A0ABV8PVY7</accession>
<evidence type="ECO:0008006" key="4">
    <source>
        <dbReference type="Google" id="ProtNLM"/>
    </source>
</evidence>
<organism evidence="2 3">
    <name type="scientific">Parasediminibacterium paludis</name>
    <dbReference type="NCBI Taxonomy" id="908966"/>
    <lineage>
        <taxon>Bacteria</taxon>
        <taxon>Pseudomonadati</taxon>
        <taxon>Bacteroidota</taxon>
        <taxon>Chitinophagia</taxon>
        <taxon>Chitinophagales</taxon>
        <taxon>Chitinophagaceae</taxon>
        <taxon>Parasediminibacterium</taxon>
    </lineage>
</organism>
<dbReference type="EMBL" id="JBHSDC010000018">
    <property type="protein sequence ID" value="MFC4232152.1"/>
    <property type="molecule type" value="Genomic_DNA"/>
</dbReference>
<proteinExistence type="predicted"/>
<dbReference type="RefSeq" id="WP_379013897.1">
    <property type="nucleotide sequence ID" value="NZ_JBHSDC010000018.1"/>
</dbReference>
<evidence type="ECO:0000313" key="3">
    <source>
        <dbReference type="Proteomes" id="UP001595906"/>
    </source>
</evidence>